<evidence type="ECO:0000259" key="9">
    <source>
        <dbReference type="Pfam" id="PF00535"/>
    </source>
</evidence>
<proteinExistence type="inferred from homology"/>
<feature type="domain" description="GtrA/DPMS transmembrane" evidence="10">
    <location>
        <begin position="252"/>
        <end position="371"/>
    </location>
</feature>
<dbReference type="Pfam" id="PF00535">
    <property type="entry name" value="Glycos_transf_2"/>
    <property type="match status" value="1"/>
</dbReference>
<gene>
    <name evidence="11" type="ORF">UT63_C0003G0045</name>
</gene>
<sequence>MMKVVHIIPTFNEKENIAAMIDVLEKIFKKLPEWKNEILVVDDYSPDGTAGVVQDYQKKYNNIHLLSKKKEGLGSALIKGYERAIELGADVVIPNDADFQWDPEDIPKLLAKINEGFDVVVASRHVKGGNVIGWNRFRELNHDISNSLLAWWVAGVKEVHDHAGNFKAIRVKGVLDKVSLDKMKNAGFSFQLHILYELSKVGAKFTEVPAVFKERRYGKSKIGFNRYYIRDVFEYVKNSFIIRFDRSQAFMKYGMVGTIGFLIQTIISKILISFSFFPGIAVAVGAEMAIVSNFLFNNFWTFSQKKIEGNKIFSKFLQFNLVSFGAVIIQGVVVGLATIFFGKNIWFPAMVFAIIFIVIPYSYLIYNSFIWKTK</sequence>
<keyword evidence="4 11" id="KW-0808">Transferase</keyword>
<organism evidence="11 12">
    <name type="scientific">Candidatus Gottesmanbacteria bacterium GW2011_GWC2_39_8</name>
    <dbReference type="NCBI Taxonomy" id="1618450"/>
    <lineage>
        <taxon>Bacteria</taxon>
        <taxon>Candidatus Gottesmaniibacteriota</taxon>
    </lineage>
</organism>
<evidence type="ECO:0000313" key="12">
    <source>
        <dbReference type="Proteomes" id="UP000034539"/>
    </source>
</evidence>
<evidence type="ECO:0000256" key="1">
    <source>
        <dbReference type="ARBA" id="ARBA00004141"/>
    </source>
</evidence>
<accession>A0A0G0Q1S6</accession>
<evidence type="ECO:0000259" key="10">
    <source>
        <dbReference type="Pfam" id="PF04138"/>
    </source>
</evidence>
<dbReference type="InterPro" id="IPR029044">
    <property type="entry name" value="Nucleotide-diphossugar_trans"/>
</dbReference>
<evidence type="ECO:0000256" key="3">
    <source>
        <dbReference type="ARBA" id="ARBA00022676"/>
    </source>
</evidence>
<dbReference type="Gene3D" id="3.90.550.10">
    <property type="entry name" value="Spore Coat Polysaccharide Biosynthesis Protein SpsA, Chain A"/>
    <property type="match status" value="1"/>
</dbReference>
<name>A0A0G0Q1S6_9BACT</name>
<feature type="transmembrane region" description="Helical" evidence="8">
    <location>
        <begin position="321"/>
        <end position="341"/>
    </location>
</feature>
<feature type="domain" description="Glycosyltransferase 2-like" evidence="9">
    <location>
        <begin position="7"/>
        <end position="139"/>
    </location>
</feature>
<dbReference type="GO" id="GO:0000271">
    <property type="term" value="P:polysaccharide biosynthetic process"/>
    <property type="evidence" value="ECO:0007669"/>
    <property type="project" value="InterPro"/>
</dbReference>
<dbReference type="PANTHER" id="PTHR43398">
    <property type="entry name" value="DOLICHOL-PHOSPHATE MANNOSYLTRANSFERASE SUBUNIT 1"/>
    <property type="match status" value="1"/>
</dbReference>
<keyword evidence="3" id="KW-0328">Glycosyltransferase</keyword>
<dbReference type="InterPro" id="IPR039528">
    <property type="entry name" value="DPM1-like"/>
</dbReference>
<comment type="caution">
    <text evidence="11">The sequence shown here is derived from an EMBL/GenBank/DDBJ whole genome shotgun (WGS) entry which is preliminary data.</text>
</comment>
<dbReference type="AlphaFoldDB" id="A0A0G0Q1S6"/>
<dbReference type="CDD" id="cd06442">
    <property type="entry name" value="DPM1_like"/>
    <property type="match status" value="1"/>
</dbReference>
<evidence type="ECO:0000313" key="11">
    <source>
        <dbReference type="EMBL" id="KKR34329.1"/>
    </source>
</evidence>
<evidence type="ECO:0000256" key="4">
    <source>
        <dbReference type="ARBA" id="ARBA00022679"/>
    </source>
</evidence>
<dbReference type="Proteomes" id="UP000034539">
    <property type="component" value="Unassembled WGS sequence"/>
</dbReference>
<dbReference type="GO" id="GO:0016020">
    <property type="term" value="C:membrane"/>
    <property type="evidence" value="ECO:0007669"/>
    <property type="project" value="UniProtKB-SubCell"/>
</dbReference>
<feature type="transmembrane region" description="Helical" evidence="8">
    <location>
        <begin position="280"/>
        <end position="300"/>
    </location>
</feature>
<evidence type="ECO:0000256" key="5">
    <source>
        <dbReference type="ARBA" id="ARBA00022692"/>
    </source>
</evidence>
<protein>
    <submittedName>
        <fullName evidence="11">Glycosyltransferase</fullName>
    </submittedName>
</protein>
<dbReference type="InterPro" id="IPR007267">
    <property type="entry name" value="GtrA_DPMS_TM"/>
</dbReference>
<dbReference type="Pfam" id="PF04138">
    <property type="entry name" value="GtrA_DPMS_TM"/>
    <property type="match status" value="1"/>
</dbReference>
<evidence type="ECO:0000256" key="6">
    <source>
        <dbReference type="ARBA" id="ARBA00022989"/>
    </source>
</evidence>
<evidence type="ECO:0000256" key="2">
    <source>
        <dbReference type="ARBA" id="ARBA00006739"/>
    </source>
</evidence>
<keyword evidence="7 8" id="KW-0472">Membrane</keyword>
<dbReference type="InterPro" id="IPR001173">
    <property type="entry name" value="Glyco_trans_2-like"/>
</dbReference>
<dbReference type="PANTHER" id="PTHR43398:SF1">
    <property type="entry name" value="DOLICHOL-PHOSPHATE MANNOSYLTRANSFERASE SUBUNIT 1"/>
    <property type="match status" value="1"/>
</dbReference>
<comment type="similarity">
    <text evidence="2">Belongs to the glycosyltransferase 2 family.</text>
</comment>
<reference evidence="11 12" key="1">
    <citation type="journal article" date="2015" name="Nature">
        <title>rRNA introns, odd ribosomes, and small enigmatic genomes across a large radiation of phyla.</title>
        <authorList>
            <person name="Brown C.T."/>
            <person name="Hug L.A."/>
            <person name="Thomas B.C."/>
            <person name="Sharon I."/>
            <person name="Castelle C.J."/>
            <person name="Singh A."/>
            <person name="Wilkins M.J."/>
            <person name="Williams K.H."/>
            <person name="Banfield J.F."/>
        </authorList>
    </citation>
    <scope>NUCLEOTIDE SEQUENCE [LARGE SCALE GENOMIC DNA]</scope>
</reference>
<feature type="transmembrane region" description="Helical" evidence="8">
    <location>
        <begin position="347"/>
        <end position="366"/>
    </location>
</feature>
<evidence type="ECO:0000256" key="7">
    <source>
        <dbReference type="ARBA" id="ARBA00023136"/>
    </source>
</evidence>
<keyword evidence="5 8" id="KW-0812">Transmembrane</keyword>
<dbReference type="GO" id="GO:0004582">
    <property type="term" value="F:dolichyl-phosphate beta-D-mannosyltransferase activity"/>
    <property type="evidence" value="ECO:0007669"/>
    <property type="project" value="InterPro"/>
</dbReference>
<dbReference type="EMBL" id="LBXN01000003">
    <property type="protein sequence ID" value="KKR34329.1"/>
    <property type="molecule type" value="Genomic_DNA"/>
</dbReference>
<evidence type="ECO:0000256" key="8">
    <source>
        <dbReference type="SAM" id="Phobius"/>
    </source>
</evidence>
<feature type="transmembrane region" description="Helical" evidence="8">
    <location>
        <begin position="253"/>
        <end position="274"/>
    </location>
</feature>
<dbReference type="SUPFAM" id="SSF53448">
    <property type="entry name" value="Nucleotide-diphospho-sugar transferases"/>
    <property type="match status" value="1"/>
</dbReference>
<comment type="subcellular location">
    <subcellularLocation>
        <location evidence="1">Membrane</location>
        <topology evidence="1">Multi-pass membrane protein</topology>
    </subcellularLocation>
</comment>
<keyword evidence="6 8" id="KW-1133">Transmembrane helix</keyword>